<dbReference type="AlphaFoldDB" id="A0A5B9EJ60"/>
<sequence length="102" mass="11592">MYEQAVIPVQDQQTFNAVKAAIELSFSSAKVQDFLKSLDRSRLRVREFERVLAAGKLGTAASNSYAKLSDGDRGMIREFYLSTLEKVAPELRAKYLKVYAYY</sequence>
<dbReference type="KEGG" id="talb:FTW19_20545"/>
<evidence type="ECO:0000313" key="2">
    <source>
        <dbReference type="Proteomes" id="UP000321820"/>
    </source>
</evidence>
<gene>
    <name evidence="1" type="ORF">FTW19_20545</name>
</gene>
<accession>A0A5B9EJ60</accession>
<evidence type="ECO:0000313" key="1">
    <source>
        <dbReference type="EMBL" id="QEE30156.1"/>
    </source>
</evidence>
<dbReference type="RefSeq" id="WP_147649426.1">
    <property type="nucleotide sequence ID" value="NZ_CP042806.1"/>
</dbReference>
<protein>
    <submittedName>
        <fullName evidence="1">Uncharacterized protein</fullName>
    </submittedName>
</protein>
<dbReference type="Proteomes" id="UP000321820">
    <property type="component" value="Chromosome"/>
</dbReference>
<keyword evidence="2" id="KW-1185">Reference proteome</keyword>
<dbReference type="OrthoDB" id="121895at2"/>
<proteinExistence type="predicted"/>
<name>A0A5B9EJ60_9BACT</name>
<dbReference type="EMBL" id="CP042806">
    <property type="protein sequence ID" value="QEE30156.1"/>
    <property type="molecule type" value="Genomic_DNA"/>
</dbReference>
<reference evidence="1 2" key="1">
    <citation type="submission" date="2019-08" db="EMBL/GenBank/DDBJ databases">
        <title>Complete genome sequence of Terriglobus albidus strain ORNL.</title>
        <authorList>
            <person name="Podar M."/>
        </authorList>
    </citation>
    <scope>NUCLEOTIDE SEQUENCE [LARGE SCALE GENOMIC DNA]</scope>
    <source>
        <strain evidence="1 2">ORNL</strain>
    </source>
</reference>
<organism evidence="1 2">
    <name type="scientific">Terriglobus albidus</name>
    <dbReference type="NCBI Taxonomy" id="1592106"/>
    <lineage>
        <taxon>Bacteria</taxon>
        <taxon>Pseudomonadati</taxon>
        <taxon>Acidobacteriota</taxon>
        <taxon>Terriglobia</taxon>
        <taxon>Terriglobales</taxon>
        <taxon>Acidobacteriaceae</taxon>
        <taxon>Terriglobus</taxon>
    </lineage>
</organism>